<keyword evidence="3 7" id="KW-0694">RNA-binding</keyword>
<accession>A0A6M4JEA7</accession>
<dbReference type="GO" id="GO:0003735">
    <property type="term" value="F:structural constituent of ribosome"/>
    <property type="evidence" value="ECO:0007669"/>
    <property type="project" value="InterPro"/>
</dbReference>
<dbReference type="HAMAP" id="MF_00503">
    <property type="entry name" value="Ribosomal_bL9"/>
    <property type="match status" value="1"/>
</dbReference>
<evidence type="ECO:0000313" key="10">
    <source>
        <dbReference type="EMBL" id="QJR44416.1"/>
    </source>
</evidence>
<dbReference type="InterPro" id="IPR020070">
    <property type="entry name" value="Ribosomal_bL9_N"/>
</dbReference>
<evidence type="ECO:0000256" key="3">
    <source>
        <dbReference type="ARBA" id="ARBA00022884"/>
    </source>
</evidence>
<dbReference type="GO" id="GO:1990904">
    <property type="term" value="C:ribonucleoprotein complex"/>
    <property type="evidence" value="ECO:0007669"/>
    <property type="project" value="UniProtKB-KW"/>
</dbReference>
<protein>
    <recommendedName>
        <fullName evidence="6 7">Large ribosomal subunit protein bL9</fullName>
    </recommendedName>
</protein>
<dbReference type="InterPro" id="IPR020594">
    <property type="entry name" value="Ribosomal_bL9_bac/chp"/>
</dbReference>
<evidence type="ECO:0000256" key="4">
    <source>
        <dbReference type="ARBA" id="ARBA00022980"/>
    </source>
</evidence>
<dbReference type="KEGG" id="mmio:HLA92_03195"/>
<evidence type="ECO:0000256" key="7">
    <source>
        <dbReference type="HAMAP-Rule" id="MF_00503"/>
    </source>
</evidence>
<dbReference type="Pfam" id="PF01281">
    <property type="entry name" value="Ribosomal_L9_N"/>
    <property type="match status" value="1"/>
</dbReference>
<dbReference type="GO" id="GO:0006412">
    <property type="term" value="P:translation"/>
    <property type="evidence" value="ECO:0007669"/>
    <property type="project" value="UniProtKB-UniRule"/>
</dbReference>
<dbReference type="Proteomes" id="UP000502118">
    <property type="component" value="Chromosome"/>
</dbReference>
<dbReference type="Pfam" id="PF03948">
    <property type="entry name" value="Ribosomal_L9_C"/>
    <property type="match status" value="1"/>
</dbReference>
<name>A0A6M4JEA7_9MOLU</name>
<dbReference type="SUPFAM" id="SSF55653">
    <property type="entry name" value="Ribosomal protein L9 C-domain"/>
    <property type="match status" value="1"/>
</dbReference>
<dbReference type="GO" id="GO:0005840">
    <property type="term" value="C:ribosome"/>
    <property type="evidence" value="ECO:0007669"/>
    <property type="project" value="UniProtKB-KW"/>
</dbReference>
<evidence type="ECO:0000259" key="9">
    <source>
        <dbReference type="Pfam" id="PF03948"/>
    </source>
</evidence>
<keyword evidence="5 7" id="KW-0687">Ribonucleoprotein</keyword>
<keyword evidence="2 7" id="KW-0699">rRNA-binding</keyword>
<feature type="domain" description="Ribosomal protein L9" evidence="8">
    <location>
        <begin position="1"/>
        <end position="43"/>
    </location>
</feature>
<reference evidence="10 11" key="1">
    <citation type="submission" date="2020-05" db="EMBL/GenBank/DDBJ databases">
        <title>Novel Mycoplasma species detected in Mirounga angustirostris (northern elephant seal) from the USA.</title>
        <authorList>
            <person name="Volokhov D.V."/>
        </authorList>
    </citation>
    <scope>NUCLEOTIDE SEQUENCE [LARGE SCALE GENOMIC DNA]</scope>
    <source>
        <strain evidence="10 11">Mirounga ES2806-NAS</strain>
    </source>
</reference>
<evidence type="ECO:0000256" key="2">
    <source>
        <dbReference type="ARBA" id="ARBA00022730"/>
    </source>
</evidence>
<feature type="domain" description="Large ribosomal subunit protein bL9 C-terminal" evidence="9">
    <location>
        <begin position="62"/>
        <end position="148"/>
    </location>
</feature>
<sequence length="151" mass="16996">MKVILIKDFKKNKKNEIIEVNDGFAKNYLIRNGIAQPVNSSTLTNRQKILDSLAVNEAQKIQEAEALKIEIEKIELNFELKVHTEKNGINIVHGSITSKAISKELLTKYNIKLPNHSIDKISITTLGIHGVPVILHPNVTAFLKVRIHESK</sequence>
<dbReference type="RefSeq" id="WP_171113473.1">
    <property type="nucleotide sequence ID" value="NZ_CP053097.1"/>
</dbReference>
<dbReference type="PANTHER" id="PTHR21368">
    <property type="entry name" value="50S RIBOSOMAL PROTEIN L9"/>
    <property type="match status" value="1"/>
</dbReference>
<dbReference type="AlphaFoldDB" id="A0A6M4JEA7"/>
<evidence type="ECO:0000256" key="6">
    <source>
        <dbReference type="ARBA" id="ARBA00035292"/>
    </source>
</evidence>
<dbReference type="NCBIfam" id="TIGR00158">
    <property type="entry name" value="L9"/>
    <property type="match status" value="1"/>
</dbReference>
<dbReference type="GO" id="GO:0019843">
    <property type="term" value="F:rRNA binding"/>
    <property type="evidence" value="ECO:0007669"/>
    <property type="project" value="UniProtKB-UniRule"/>
</dbReference>
<comment type="function">
    <text evidence="7">Binds to the 23S rRNA.</text>
</comment>
<dbReference type="InterPro" id="IPR036935">
    <property type="entry name" value="Ribosomal_bL9_N_sf"/>
</dbReference>
<keyword evidence="4 7" id="KW-0689">Ribosomal protein</keyword>
<dbReference type="InterPro" id="IPR020069">
    <property type="entry name" value="Ribosomal_bL9_C"/>
</dbReference>
<dbReference type="InterPro" id="IPR009027">
    <property type="entry name" value="Ribosomal_bL9/RNase_H1_N"/>
</dbReference>
<dbReference type="InterPro" id="IPR036791">
    <property type="entry name" value="Ribosomal_bL9_C_sf"/>
</dbReference>
<evidence type="ECO:0000259" key="8">
    <source>
        <dbReference type="Pfam" id="PF01281"/>
    </source>
</evidence>
<dbReference type="Gene3D" id="3.40.5.10">
    <property type="entry name" value="Ribosomal protein L9, N-terminal domain"/>
    <property type="match status" value="1"/>
</dbReference>
<evidence type="ECO:0000256" key="5">
    <source>
        <dbReference type="ARBA" id="ARBA00023274"/>
    </source>
</evidence>
<proteinExistence type="inferred from homology"/>
<gene>
    <name evidence="7 10" type="primary">rplI</name>
    <name evidence="10" type="ORF">HLA92_03195</name>
</gene>
<dbReference type="Gene3D" id="3.10.430.100">
    <property type="entry name" value="Ribosomal protein L9, C-terminal domain"/>
    <property type="match status" value="1"/>
</dbReference>
<dbReference type="EMBL" id="CP053097">
    <property type="protein sequence ID" value="QJR44416.1"/>
    <property type="molecule type" value="Genomic_DNA"/>
</dbReference>
<keyword evidence="11" id="KW-1185">Reference proteome</keyword>
<comment type="similarity">
    <text evidence="1 7">Belongs to the bacterial ribosomal protein bL9 family.</text>
</comment>
<evidence type="ECO:0000256" key="1">
    <source>
        <dbReference type="ARBA" id="ARBA00010605"/>
    </source>
</evidence>
<dbReference type="SUPFAM" id="SSF55658">
    <property type="entry name" value="L9 N-domain-like"/>
    <property type="match status" value="1"/>
</dbReference>
<organism evidence="10 11">
    <name type="scientific">Mycoplasma miroungirhinis</name>
    <dbReference type="NCBI Taxonomy" id="754516"/>
    <lineage>
        <taxon>Bacteria</taxon>
        <taxon>Bacillati</taxon>
        <taxon>Mycoplasmatota</taxon>
        <taxon>Mollicutes</taxon>
        <taxon>Mycoplasmataceae</taxon>
        <taxon>Mycoplasma</taxon>
    </lineage>
</organism>
<evidence type="ECO:0000313" key="11">
    <source>
        <dbReference type="Proteomes" id="UP000502118"/>
    </source>
</evidence>
<dbReference type="InterPro" id="IPR000244">
    <property type="entry name" value="Ribosomal_bL9"/>
</dbReference>